<protein>
    <submittedName>
        <fullName evidence="5">Ubiquitin-like domain-containing protein</fullName>
    </submittedName>
</protein>
<feature type="domain" description="CAP-Gly" evidence="3">
    <location>
        <begin position="334"/>
        <end position="367"/>
    </location>
</feature>
<reference evidence="5" key="1">
    <citation type="submission" date="2022-11" db="UniProtKB">
        <authorList>
            <consortium name="WormBaseParasite"/>
        </authorList>
    </citation>
    <scope>IDENTIFICATION</scope>
</reference>
<keyword evidence="4" id="KW-1185">Reference proteome</keyword>
<dbReference type="Gene3D" id="2.30.30.190">
    <property type="entry name" value="CAP Gly-rich-like domain"/>
    <property type="match status" value="1"/>
</dbReference>
<dbReference type="AlphaFoldDB" id="A0A914HV54"/>
<evidence type="ECO:0000256" key="2">
    <source>
        <dbReference type="ARBA" id="ARBA00025779"/>
    </source>
</evidence>
<dbReference type="InterPro" id="IPR029071">
    <property type="entry name" value="Ubiquitin-like_domsf"/>
</dbReference>
<evidence type="ECO:0000313" key="4">
    <source>
        <dbReference type="Proteomes" id="UP000887572"/>
    </source>
</evidence>
<dbReference type="Pfam" id="PF01302">
    <property type="entry name" value="CAP_GLY"/>
    <property type="match status" value="1"/>
</dbReference>
<dbReference type="InterPro" id="IPR045172">
    <property type="entry name" value="TBCB_Ubl"/>
</dbReference>
<dbReference type="PANTHER" id="PTHR18916">
    <property type="entry name" value="DYNACTIN 1-RELATED MICROTUBULE-BINDING"/>
    <property type="match status" value="1"/>
</dbReference>
<dbReference type="GO" id="GO:0007023">
    <property type="term" value="P:post-chaperonin tubulin folding pathway"/>
    <property type="evidence" value="ECO:0007669"/>
    <property type="project" value="InterPro"/>
</dbReference>
<dbReference type="Gene3D" id="3.10.20.90">
    <property type="entry name" value="Phosphatidylinositol 3-kinase Catalytic Subunit, Chain A, domain 1"/>
    <property type="match status" value="1"/>
</dbReference>
<dbReference type="Proteomes" id="UP000887572">
    <property type="component" value="Unplaced"/>
</dbReference>
<dbReference type="WBParaSite" id="Gr19_v10_g4074.t1">
    <property type="protein sequence ID" value="Gr19_v10_g4074.t1"/>
    <property type="gene ID" value="Gr19_v10_g4074"/>
</dbReference>
<dbReference type="Pfam" id="PF14560">
    <property type="entry name" value="Ubiquitin_2"/>
    <property type="match status" value="1"/>
</dbReference>
<accession>A0A914HV54</accession>
<dbReference type="CDD" id="cd01789">
    <property type="entry name" value="Ubl_TBCB"/>
    <property type="match status" value="1"/>
</dbReference>
<evidence type="ECO:0000256" key="1">
    <source>
        <dbReference type="ARBA" id="ARBA00023186"/>
    </source>
</evidence>
<dbReference type="GO" id="GO:0043014">
    <property type="term" value="F:alpha-tubulin binding"/>
    <property type="evidence" value="ECO:0007669"/>
    <property type="project" value="InterPro"/>
</dbReference>
<comment type="similarity">
    <text evidence="2">Belongs to the TBCB family.</text>
</comment>
<dbReference type="InterPro" id="IPR000938">
    <property type="entry name" value="CAP-Gly_domain"/>
</dbReference>
<dbReference type="PROSITE" id="PS50245">
    <property type="entry name" value="CAP_GLY_2"/>
    <property type="match status" value="1"/>
</dbReference>
<dbReference type="GO" id="GO:0007021">
    <property type="term" value="P:tubulin complex assembly"/>
    <property type="evidence" value="ECO:0007669"/>
    <property type="project" value="InterPro"/>
</dbReference>
<proteinExistence type="inferred from homology"/>
<dbReference type="InterPro" id="IPR036859">
    <property type="entry name" value="CAP-Gly_dom_sf"/>
</dbReference>
<organism evidence="4 5">
    <name type="scientific">Globodera rostochiensis</name>
    <name type="common">Golden nematode worm</name>
    <name type="synonym">Heterodera rostochiensis</name>
    <dbReference type="NCBI Taxonomy" id="31243"/>
    <lineage>
        <taxon>Eukaryota</taxon>
        <taxon>Metazoa</taxon>
        <taxon>Ecdysozoa</taxon>
        <taxon>Nematoda</taxon>
        <taxon>Chromadorea</taxon>
        <taxon>Rhabditida</taxon>
        <taxon>Tylenchina</taxon>
        <taxon>Tylenchomorpha</taxon>
        <taxon>Tylenchoidea</taxon>
        <taxon>Heteroderidae</taxon>
        <taxon>Heteroderinae</taxon>
        <taxon>Globodera</taxon>
    </lineage>
</organism>
<evidence type="ECO:0000259" key="3">
    <source>
        <dbReference type="PROSITE" id="PS50245"/>
    </source>
</evidence>
<keyword evidence="1" id="KW-0143">Chaperone</keyword>
<dbReference type="SUPFAM" id="SSF54236">
    <property type="entry name" value="Ubiquitin-like"/>
    <property type="match status" value="1"/>
</dbReference>
<sequence length="395" mass="44689">MDIFAFCEQFSSIEHTIAYMRNRGLLRQIAPICGRNGCRRRMTQVKNATFVYDGYQWRCPTHKGQKISIRAGSFFENAHFELRKGLMLGYYYRLSSVVRIAVKVVIISGTIAQASVRRILVKSVTEREAGIFEFETLNFRISPFLVKSLNTEAYLTNTMLNLSISTNKTEFPYLVRYPATMALVEFKIKLELVVGVYTADMKMELRSSDGKFIAELIGDDRTLEELGVQDQCIVHVHDNNETNDVPSGDAQTFYAIPEDKYANRKDTARKWKQELLETTSTSTTDGNGREQRVPDKIRPGKRCVVQVRDQSLRDAQIAFVGPTHFGQNPGNTQWVGVIYDEATGKNDGSLDGHRYFCCEAAHGGFVQARAIVKVLDDVEQSANDSNGKQMEIEEI</sequence>
<dbReference type="InterPro" id="IPR000626">
    <property type="entry name" value="Ubiquitin-like_dom"/>
</dbReference>
<dbReference type="PROSITE" id="PS00845">
    <property type="entry name" value="CAP_GLY_1"/>
    <property type="match status" value="1"/>
</dbReference>
<dbReference type="SMART" id="SM01052">
    <property type="entry name" value="CAP_GLY"/>
    <property type="match status" value="1"/>
</dbReference>
<name>A0A914HV54_GLORO</name>
<evidence type="ECO:0000313" key="5">
    <source>
        <dbReference type="WBParaSite" id="Gr19_v10_g4074.t1"/>
    </source>
</evidence>
<dbReference type="SUPFAM" id="SSF74924">
    <property type="entry name" value="Cap-Gly domain"/>
    <property type="match status" value="1"/>
</dbReference>